<feature type="domain" description="GH15-like" evidence="2">
    <location>
        <begin position="331"/>
        <end position="711"/>
    </location>
</feature>
<dbReference type="PANTHER" id="PTHR31616">
    <property type="entry name" value="TREHALASE"/>
    <property type="match status" value="1"/>
</dbReference>
<dbReference type="InterPro" id="IPR011013">
    <property type="entry name" value="Gal_mutarotase_sf_dom"/>
</dbReference>
<reference evidence="4 5" key="1">
    <citation type="journal article" date="2019" name="Int. J. Syst. Evol. Microbiol.">
        <title>The Global Catalogue of Microorganisms (GCM) 10K type strain sequencing project: providing services to taxonomists for standard genome sequencing and annotation.</title>
        <authorList>
            <consortium name="The Broad Institute Genomics Platform"/>
            <consortium name="The Broad Institute Genome Sequencing Center for Infectious Disease"/>
            <person name="Wu L."/>
            <person name="Ma J."/>
        </authorList>
    </citation>
    <scope>NUCLEOTIDE SEQUENCE [LARGE SCALE GENOMIC DNA]</scope>
    <source>
        <strain evidence="4 5">JCM 15309</strain>
    </source>
</reference>
<feature type="signal peptide" evidence="1">
    <location>
        <begin position="1"/>
        <end position="42"/>
    </location>
</feature>
<dbReference type="CDD" id="cd07430">
    <property type="entry name" value="GH15_N"/>
    <property type="match status" value="1"/>
</dbReference>
<evidence type="ECO:0000313" key="4">
    <source>
        <dbReference type="EMBL" id="GAA1949994.1"/>
    </source>
</evidence>
<dbReference type="Gene3D" id="1.50.10.10">
    <property type="match status" value="1"/>
</dbReference>
<keyword evidence="5" id="KW-1185">Reference proteome</keyword>
<dbReference type="RefSeq" id="WP_344042370.1">
    <property type="nucleotide sequence ID" value="NZ_BAAAPB010000001.1"/>
</dbReference>
<dbReference type="Pfam" id="PF09137">
    <property type="entry name" value="Glucodextran_N"/>
    <property type="match status" value="1"/>
</dbReference>
<dbReference type="Proteomes" id="UP001500571">
    <property type="component" value="Unassembled WGS sequence"/>
</dbReference>
<evidence type="ECO:0000256" key="1">
    <source>
        <dbReference type="SAM" id="SignalP"/>
    </source>
</evidence>
<dbReference type="Pfam" id="PF00723">
    <property type="entry name" value="Glyco_hydro_15"/>
    <property type="match status" value="1"/>
</dbReference>
<feature type="domain" description="Glucodextranase N-terminal" evidence="3">
    <location>
        <begin position="47"/>
        <end position="308"/>
    </location>
</feature>
<keyword evidence="1" id="KW-0732">Signal</keyword>
<keyword evidence="4" id="KW-0378">Hydrolase</keyword>
<dbReference type="PANTHER" id="PTHR31616:SF0">
    <property type="entry name" value="GLUCAN 1,4-ALPHA-GLUCOSIDASE"/>
    <property type="match status" value="1"/>
</dbReference>
<feature type="chain" id="PRO_5046845505" evidence="1">
    <location>
        <begin position="43"/>
        <end position="737"/>
    </location>
</feature>
<evidence type="ECO:0000259" key="2">
    <source>
        <dbReference type="Pfam" id="PF00723"/>
    </source>
</evidence>
<protein>
    <submittedName>
        <fullName evidence="4">Glycoside hydrolase family 15 protein</fullName>
    </submittedName>
</protein>
<dbReference type="InterPro" id="IPR008928">
    <property type="entry name" value="6-hairpin_glycosidase_sf"/>
</dbReference>
<dbReference type="SUPFAM" id="SSF74650">
    <property type="entry name" value="Galactose mutarotase-like"/>
    <property type="match status" value="1"/>
</dbReference>
<organism evidence="4 5">
    <name type="scientific">Nocardioides panacihumi</name>
    <dbReference type="NCBI Taxonomy" id="400774"/>
    <lineage>
        <taxon>Bacteria</taxon>
        <taxon>Bacillati</taxon>
        <taxon>Actinomycetota</taxon>
        <taxon>Actinomycetes</taxon>
        <taxon>Propionibacteriales</taxon>
        <taxon>Nocardioidaceae</taxon>
        <taxon>Nocardioides</taxon>
    </lineage>
</organism>
<dbReference type="EMBL" id="BAAAPB010000001">
    <property type="protein sequence ID" value="GAA1949994.1"/>
    <property type="molecule type" value="Genomic_DNA"/>
</dbReference>
<evidence type="ECO:0000313" key="5">
    <source>
        <dbReference type="Proteomes" id="UP001500571"/>
    </source>
</evidence>
<gene>
    <name evidence="4" type="ORF">GCM10009798_06540</name>
</gene>
<dbReference type="GO" id="GO:0016787">
    <property type="term" value="F:hydrolase activity"/>
    <property type="evidence" value="ECO:0007669"/>
    <property type="project" value="UniProtKB-KW"/>
</dbReference>
<comment type="caution">
    <text evidence="4">The sequence shown here is derived from an EMBL/GenBank/DDBJ whole genome shotgun (WGS) entry which is preliminary data.</text>
</comment>
<name>A0ABN2QD67_9ACTN</name>
<dbReference type="InterPro" id="IPR014718">
    <property type="entry name" value="GH-type_carb-bd"/>
</dbReference>
<dbReference type="InterPro" id="IPR012341">
    <property type="entry name" value="6hp_glycosidase-like_sf"/>
</dbReference>
<sequence length="737" mass="79028">MLIDHIFPSRRHRRAALSLALAASVSLSAPLLVGQAVEAVHAADAVAPGAPGTPSTWNEGDKDGFGTARGTASKVWYTLNDGMLTDVYYPRIDTPSIRDSQFVVTDGATFTDREDRDSTHRVVLLDNRSLTYQLVNTARSGAWRLTKTFVTDPARSTVMEQVRFESLTGKPYQLYLLHDPALSMTGDDDTGRSTKDGALLSTDGTTSSAVVVRPALGKTSSGYLGTSDGWTDLASDHDLDGHYTASTPGNVVQTGRVIVNGLQNHQDLTVAIGFGSDESTALSTAQTSLAQGFAATRAAYAAGWADYLSHLTQTPASAAGWQTEWNVSAMVLAASEDKTVRGGFVAAPARPWAWANSLQSLAVYHAVWSRDLYQIATGLLAVGDKPAAGRALDFLWNVQQRPDGSFPQNSRLDGTPVFGDLQLDEVAFPIVLAHELGRTGASDWGHIKLSADFIVGHGPQTPQERWENAKGWSPATIAAEIAGLVCAADVARANGDPGRAATYEATADEWQRKVQGWTATSTGPYSPSPYYLRITATGQPDSGTKMQVSDGGPLIDERYVVDPSFLDLVRLGVKRADDPVITNSLSVVDRQLSYTTANGRFWHRASFDGYGEKRDGTQWEVTDPGSNITVGRGWPLLGGERGEYALTAGDRPSAQELLDTMGRAAADDSHLMAEQVWDLNPPAGQPGFTPGEPTFSATPLAWTHAQFLRLAANVAAGRDLETPQIVACRYNSEACVR</sequence>
<dbReference type="InterPro" id="IPR015220">
    <property type="entry name" value="Glucodextranase_N"/>
</dbReference>
<proteinExistence type="predicted"/>
<dbReference type="SUPFAM" id="SSF48208">
    <property type="entry name" value="Six-hairpin glycosidases"/>
    <property type="match status" value="1"/>
</dbReference>
<evidence type="ECO:0000259" key="3">
    <source>
        <dbReference type="Pfam" id="PF09137"/>
    </source>
</evidence>
<dbReference type="InterPro" id="IPR011613">
    <property type="entry name" value="GH15-like"/>
</dbReference>
<accession>A0ABN2QD67</accession>
<dbReference type="Gene3D" id="2.70.98.10">
    <property type="match status" value="1"/>
</dbReference>